<feature type="non-terminal residue" evidence="3">
    <location>
        <position position="1"/>
    </location>
</feature>
<comment type="caution">
    <text evidence="3">The sequence shown here is derived from an EMBL/GenBank/DDBJ whole genome shotgun (WGS) entry which is preliminary data.</text>
</comment>
<evidence type="ECO:0000313" key="4">
    <source>
        <dbReference type="Proteomes" id="UP001594288"/>
    </source>
</evidence>
<evidence type="ECO:0000313" key="3">
    <source>
        <dbReference type="EMBL" id="MFC1800291.1"/>
    </source>
</evidence>
<protein>
    <submittedName>
        <fullName evidence="3">Acetyl-CoA carboxylase biotin carboxyl carrier protein subunit</fullName>
    </submittedName>
</protein>
<dbReference type="CDD" id="cd06850">
    <property type="entry name" value="biotinyl_domain"/>
    <property type="match status" value="1"/>
</dbReference>
<sequence length="186" mass="20246">PLEGHGQKRGHKGPFMIYYARLKDGESKVHIQKDGDTYSCSIDDKVFMADARLIDGPTAISLIVHKKCYEVMITRSGRSFTVSTGGDEFEIELFDELERRSQAAAAELSDSGAEEIKAPMPGVVVSVEVARGDTVEAGTPVVIVEAMKMQNEIATLGGGTVKDIRVKAGDVVESRQTLLIMDRTEE</sequence>
<proteinExistence type="predicted"/>
<dbReference type="Proteomes" id="UP001594288">
    <property type="component" value="Unassembled WGS sequence"/>
</dbReference>
<dbReference type="InterPro" id="IPR011053">
    <property type="entry name" value="Single_hybrid_motif"/>
</dbReference>
<dbReference type="InterPro" id="IPR050709">
    <property type="entry name" value="Biotin_Carboxyl_Carrier/Decarb"/>
</dbReference>
<dbReference type="InterPro" id="IPR000089">
    <property type="entry name" value="Biotin_lipoyl"/>
</dbReference>
<evidence type="ECO:0000256" key="1">
    <source>
        <dbReference type="ARBA" id="ARBA00023267"/>
    </source>
</evidence>
<feature type="domain" description="Lipoyl-binding" evidence="2">
    <location>
        <begin position="105"/>
        <end position="182"/>
    </location>
</feature>
<dbReference type="PANTHER" id="PTHR45266">
    <property type="entry name" value="OXALOACETATE DECARBOXYLASE ALPHA CHAIN"/>
    <property type="match status" value="1"/>
</dbReference>
<name>A0ABV6YQD7_UNCEI</name>
<dbReference type="Pfam" id="PF00364">
    <property type="entry name" value="Biotin_lipoyl"/>
    <property type="match status" value="1"/>
</dbReference>
<gene>
    <name evidence="3" type="ORF">ACFL2Z_05245</name>
</gene>
<dbReference type="PANTHER" id="PTHR45266:SF3">
    <property type="entry name" value="OXALOACETATE DECARBOXYLASE ALPHA CHAIN"/>
    <property type="match status" value="1"/>
</dbReference>
<dbReference type="SUPFAM" id="SSF51230">
    <property type="entry name" value="Single hybrid motif"/>
    <property type="match status" value="1"/>
</dbReference>
<organism evidence="3 4">
    <name type="scientific">Eiseniibacteriota bacterium</name>
    <dbReference type="NCBI Taxonomy" id="2212470"/>
    <lineage>
        <taxon>Bacteria</taxon>
        <taxon>Candidatus Eiseniibacteriota</taxon>
    </lineage>
</organism>
<reference evidence="3 4" key="1">
    <citation type="submission" date="2024-09" db="EMBL/GenBank/DDBJ databases">
        <authorList>
            <person name="D'Angelo T."/>
        </authorList>
    </citation>
    <scope>NUCLEOTIDE SEQUENCE [LARGE SCALE GENOMIC DNA]</scope>
    <source>
        <strain evidence="3">SAG AM-311-F02</strain>
    </source>
</reference>
<accession>A0ABV6YQD7</accession>
<dbReference type="Gene3D" id="2.40.50.100">
    <property type="match status" value="1"/>
</dbReference>
<dbReference type="PROSITE" id="PS50968">
    <property type="entry name" value="BIOTINYL_LIPOYL"/>
    <property type="match status" value="1"/>
</dbReference>
<evidence type="ECO:0000259" key="2">
    <source>
        <dbReference type="PROSITE" id="PS50968"/>
    </source>
</evidence>
<dbReference type="EMBL" id="JBHPEI010000108">
    <property type="protein sequence ID" value="MFC1800291.1"/>
    <property type="molecule type" value="Genomic_DNA"/>
</dbReference>
<keyword evidence="4" id="KW-1185">Reference proteome</keyword>
<keyword evidence="1" id="KW-0092">Biotin</keyword>